<sequence length="260" mass="28754">MHICVDAPWPYGRLTIACDEEILGITLQHHLPSTILQQCPLIRHSATRYTLHPHVLGGKGGFGSQLRTAGSRMKRKKHNNDAAKDASGRRIATLKQAKQLAEALRDLPEREALQREAKRAQLEKCIADAEGRAGRRIKFDDEDYLEVSESLLEGIGYALEEAYADDAASGDSETEVACVEEGSSSNKATTEPRLLRKLKGWDEGDEDDDDEEIVKIDARATDEPPPAKEEATEEDSQQRAETSKIKSKGKGKAPARARRK</sequence>
<dbReference type="Pfam" id="PF22782">
    <property type="entry name" value="SDE2"/>
    <property type="match status" value="1"/>
</dbReference>
<comment type="similarity">
    <text evidence="3">Belongs to the SDE2 family.</text>
</comment>
<dbReference type="Proteomes" id="UP000193685">
    <property type="component" value="Unassembled WGS sequence"/>
</dbReference>
<dbReference type="GO" id="GO:0008380">
    <property type="term" value="P:RNA splicing"/>
    <property type="evidence" value="ECO:0007669"/>
    <property type="project" value="UniProtKB-KW"/>
</dbReference>
<feature type="compositionally biased region" description="Basic residues" evidence="9">
    <location>
        <begin position="245"/>
        <end position="260"/>
    </location>
</feature>
<dbReference type="PANTHER" id="PTHR12786:SF1">
    <property type="entry name" value="SPLICING REGULATOR SDE2"/>
    <property type="match status" value="1"/>
</dbReference>
<evidence type="ECO:0000313" key="12">
    <source>
        <dbReference type="Proteomes" id="UP000193685"/>
    </source>
</evidence>
<dbReference type="OrthoDB" id="547031at2759"/>
<dbReference type="GeneID" id="63787330"/>
<comment type="subcellular location">
    <subcellularLocation>
        <location evidence="2">Cytoplasm</location>
    </subcellularLocation>
    <subcellularLocation>
        <location evidence="1">Nucleus</location>
    </subcellularLocation>
</comment>
<dbReference type="PANTHER" id="PTHR12786">
    <property type="entry name" value="SPLICING FACTOR SF3A-RELATED"/>
    <property type="match status" value="1"/>
</dbReference>
<evidence type="ECO:0000256" key="9">
    <source>
        <dbReference type="SAM" id="MobiDB-lite"/>
    </source>
</evidence>
<evidence type="ECO:0000256" key="2">
    <source>
        <dbReference type="ARBA" id="ARBA00004496"/>
    </source>
</evidence>
<dbReference type="RefSeq" id="XP_040722570.1">
    <property type="nucleotide sequence ID" value="XM_040870731.1"/>
</dbReference>
<dbReference type="InterPro" id="IPR053822">
    <property type="entry name" value="SDE2-like_dom"/>
</dbReference>
<feature type="domain" description="SDE2-like" evidence="10">
    <location>
        <begin position="57"/>
        <end position="159"/>
    </location>
</feature>
<evidence type="ECO:0000256" key="7">
    <source>
        <dbReference type="ARBA" id="ARBA00023242"/>
    </source>
</evidence>
<organism evidence="11 12">
    <name type="scientific">Protomyces lactucae-debilis</name>
    <dbReference type="NCBI Taxonomy" id="2754530"/>
    <lineage>
        <taxon>Eukaryota</taxon>
        <taxon>Fungi</taxon>
        <taxon>Dikarya</taxon>
        <taxon>Ascomycota</taxon>
        <taxon>Taphrinomycotina</taxon>
        <taxon>Taphrinomycetes</taxon>
        <taxon>Taphrinales</taxon>
        <taxon>Protomycetaceae</taxon>
        <taxon>Protomyces</taxon>
    </lineage>
</organism>
<feature type="compositionally biased region" description="Basic and acidic residues" evidence="9">
    <location>
        <begin position="213"/>
        <end position="244"/>
    </location>
</feature>
<keyword evidence="6" id="KW-0508">mRNA splicing</keyword>
<evidence type="ECO:0000256" key="5">
    <source>
        <dbReference type="ARBA" id="ARBA00022664"/>
    </source>
</evidence>
<evidence type="ECO:0000256" key="4">
    <source>
        <dbReference type="ARBA" id="ARBA00022490"/>
    </source>
</evidence>
<evidence type="ECO:0000259" key="10">
    <source>
        <dbReference type="Pfam" id="PF22782"/>
    </source>
</evidence>
<evidence type="ECO:0000256" key="6">
    <source>
        <dbReference type="ARBA" id="ARBA00023187"/>
    </source>
</evidence>
<evidence type="ECO:0000256" key="1">
    <source>
        <dbReference type="ARBA" id="ARBA00004123"/>
    </source>
</evidence>
<protein>
    <submittedName>
        <fullName evidence="11">Telomere stability and silencing-domain-containing protein</fullName>
    </submittedName>
</protein>
<feature type="region of interest" description="Disordered" evidence="9">
    <location>
        <begin position="165"/>
        <end position="260"/>
    </location>
</feature>
<evidence type="ECO:0000313" key="11">
    <source>
        <dbReference type="EMBL" id="ORY76307.1"/>
    </source>
</evidence>
<keyword evidence="12" id="KW-1185">Reference proteome</keyword>
<evidence type="ECO:0000256" key="8">
    <source>
        <dbReference type="ARBA" id="ARBA00023306"/>
    </source>
</evidence>
<name>A0A1Y2EXU1_PROLT</name>
<proteinExistence type="inferred from homology"/>
<gene>
    <name evidence="11" type="ORF">BCR37DRAFT_389407</name>
</gene>
<reference evidence="11 12" key="1">
    <citation type="submission" date="2016-07" db="EMBL/GenBank/DDBJ databases">
        <title>Pervasive Adenine N6-methylation of Active Genes in Fungi.</title>
        <authorList>
            <consortium name="DOE Joint Genome Institute"/>
            <person name="Mondo S.J."/>
            <person name="Dannebaum R.O."/>
            <person name="Kuo R.C."/>
            <person name="Labutti K."/>
            <person name="Haridas S."/>
            <person name="Kuo A."/>
            <person name="Salamov A."/>
            <person name="Ahrendt S.R."/>
            <person name="Lipzen A."/>
            <person name="Sullivan W."/>
            <person name="Andreopoulos W.B."/>
            <person name="Clum A."/>
            <person name="Lindquist E."/>
            <person name="Daum C."/>
            <person name="Ramamoorthy G.K."/>
            <person name="Gryganskyi A."/>
            <person name="Culley D."/>
            <person name="Magnuson J.K."/>
            <person name="James T.Y."/>
            <person name="O'Malley M.A."/>
            <person name="Stajich J.E."/>
            <person name="Spatafora J.W."/>
            <person name="Visel A."/>
            <person name="Grigoriev I.V."/>
        </authorList>
    </citation>
    <scope>NUCLEOTIDE SEQUENCE [LARGE SCALE GENOMIC DNA]</scope>
    <source>
        <strain evidence="11 12">12-1054</strain>
    </source>
</reference>
<evidence type="ECO:0000256" key="3">
    <source>
        <dbReference type="ARBA" id="ARBA00008726"/>
    </source>
</evidence>
<feature type="compositionally biased region" description="Acidic residues" evidence="9">
    <location>
        <begin position="203"/>
        <end position="212"/>
    </location>
</feature>
<comment type="caution">
    <text evidence="11">The sequence shown here is derived from an EMBL/GenBank/DDBJ whole genome shotgun (WGS) entry which is preliminary data.</text>
</comment>
<keyword evidence="5" id="KW-0507">mRNA processing</keyword>
<dbReference type="GO" id="GO:0006397">
    <property type="term" value="P:mRNA processing"/>
    <property type="evidence" value="ECO:0007669"/>
    <property type="project" value="UniProtKB-KW"/>
</dbReference>
<keyword evidence="8" id="KW-0131">Cell cycle</keyword>
<dbReference type="AlphaFoldDB" id="A0A1Y2EXU1"/>
<keyword evidence="4" id="KW-0963">Cytoplasm</keyword>
<dbReference type="GO" id="GO:0005634">
    <property type="term" value="C:nucleus"/>
    <property type="evidence" value="ECO:0007669"/>
    <property type="project" value="UniProtKB-SubCell"/>
</dbReference>
<dbReference type="GO" id="GO:0005737">
    <property type="term" value="C:cytoplasm"/>
    <property type="evidence" value="ECO:0007669"/>
    <property type="project" value="UniProtKB-SubCell"/>
</dbReference>
<dbReference type="InterPro" id="IPR051421">
    <property type="entry name" value="RNA_Proc_DNA_Dmg_Regulator"/>
</dbReference>
<accession>A0A1Y2EXU1</accession>
<keyword evidence="7" id="KW-0539">Nucleus</keyword>
<dbReference type="STRING" id="56484.A0A1Y2EXU1"/>
<dbReference type="EMBL" id="MCFI01000023">
    <property type="protein sequence ID" value="ORY76307.1"/>
    <property type="molecule type" value="Genomic_DNA"/>
</dbReference>